<organism evidence="20">
    <name type="scientific">Pseudomonas vlassakiae</name>
    <dbReference type="NCBI Taxonomy" id="485888"/>
    <lineage>
        <taxon>Bacteria</taxon>
        <taxon>Pseudomonadati</taxon>
        <taxon>Pseudomonadota</taxon>
        <taxon>Gammaproteobacteria</taxon>
        <taxon>Pseudomonadales</taxon>
        <taxon>Pseudomonadaceae</taxon>
        <taxon>Pseudomonas</taxon>
    </lineage>
</organism>
<dbReference type="CDD" id="cd01347">
    <property type="entry name" value="ligand_gated_channel"/>
    <property type="match status" value="1"/>
</dbReference>
<comment type="caution">
    <text evidence="20">The sequence shown here is derived from an EMBL/GenBank/DDBJ whole genome shotgun (WGS) entry which is preliminary data.</text>
</comment>
<evidence type="ECO:0000313" key="21">
    <source>
        <dbReference type="EMBL" id="MBV4542577.1"/>
    </source>
</evidence>
<evidence type="ECO:0000256" key="9">
    <source>
        <dbReference type="ARBA" id="ARBA00023065"/>
    </source>
</evidence>
<evidence type="ECO:0000256" key="16">
    <source>
        <dbReference type="SAM" id="MobiDB-lite"/>
    </source>
</evidence>
<name>A0A923GK40_9PSED</name>
<dbReference type="GO" id="GO:0015344">
    <property type="term" value="F:siderophore uptake transmembrane transporter activity"/>
    <property type="evidence" value="ECO:0007669"/>
    <property type="project" value="TreeGrafter"/>
</dbReference>
<evidence type="ECO:0000256" key="7">
    <source>
        <dbReference type="ARBA" id="ARBA00022729"/>
    </source>
</evidence>
<dbReference type="InterPro" id="IPR036942">
    <property type="entry name" value="Beta-barrel_TonB_sf"/>
</dbReference>
<evidence type="ECO:0000256" key="6">
    <source>
        <dbReference type="ARBA" id="ARBA00022692"/>
    </source>
</evidence>
<dbReference type="EMBL" id="JABWRP010000016">
    <property type="protein sequence ID" value="MBC3472509.1"/>
    <property type="molecule type" value="Genomic_DNA"/>
</dbReference>
<evidence type="ECO:0000256" key="15">
    <source>
        <dbReference type="RuleBase" id="RU003357"/>
    </source>
</evidence>
<evidence type="ECO:0000313" key="22">
    <source>
        <dbReference type="Proteomes" id="UP000628137"/>
    </source>
</evidence>
<dbReference type="Gene3D" id="2.170.130.10">
    <property type="entry name" value="TonB-dependent receptor, plug domain"/>
    <property type="match status" value="1"/>
</dbReference>
<dbReference type="Gene3D" id="2.40.170.20">
    <property type="entry name" value="TonB-dependent receptor, beta-barrel domain"/>
    <property type="match status" value="1"/>
</dbReference>
<feature type="domain" description="TonB-dependent receptor plug" evidence="19">
    <location>
        <begin position="71"/>
        <end position="170"/>
    </location>
</feature>
<keyword evidence="10 15" id="KW-0798">TonB box</keyword>
<dbReference type="PANTHER" id="PTHR32552:SF89">
    <property type="entry name" value="CATECHOLATE SIDEROPHORE RECEPTOR FIU"/>
    <property type="match status" value="1"/>
</dbReference>
<evidence type="ECO:0000256" key="3">
    <source>
        <dbReference type="ARBA" id="ARBA00022448"/>
    </source>
</evidence>
<keyword evidence="12 20" id="KW-0675">Receptor</keyword>
<evidence type="ECO:0000256" key="12">
    <source>
        <dbReference type="ARBA" id="ARBA00023170"/>
    </source>
</evidence>
<keyword evidence="11 14" id="KW-0472">Membrane</keyword>
<evidence type="ECO:0000256" key="13">
    <source>
        <dbReference type="ARBA" id="ARBA00023237"/>
    </source>
</evidence>
<keyword evidence="6 14" id="KW-0812">Transmembrane</keyword>
<dbReference type="GO" id="GO:0009279">
    <property type="term" value="C:cell outer membrane"/>
    <property type="evidence" value="ECO:0007669"/>
    <property type="project" value="UniProtKB-SubCell"/>
</dbReference>
<evidence type="ECO:0000256" key="17">
    <source>
        <dbReference type="SAM" id="SignalP"/>
    </source>
</evidence>
<evidence type="ECO:0000256" key="14">
    <source>
        <dbReference type="PROSITE-ProRule" id="PRU01360"/>
    </source>
</evidence>
<dbReference type="RefSeq" id="WP_186603615.1">
    <property type="nucleotide sequence ID" value="NZ_JABWRP020000011.1"/>
</dbReference>
<evidence type="ECO:0000259" key="18">
    <source>
        <dbReference type="Pfam" id="PF00593"/>
    </source>
</evidence>
<keyword evidence="13 14" id="KW-0998">Cell outer membrane</keyword>
<comment type="subcellular location">
    <subcellularLocation>
        <location evidence="1 14">Cell outer membrane</location>
        <topology evidence="1 14">Multi-pass membrane protein</topology>
    </subcellularLocation>
</comment>
<keyword evidence="9" id="KW-0406">Ion transport</keyword>
<dbReference type="Pfam" id="PF07715">
    <property type="entry name" value="Plug"/>
    <property type="match status" value="1"/>
</dbReference>
<dbReference type="AlphaFoldDB" id="A0A923GK40"/>
<evidence type="ECO:0000313" key="20">
    <source>
        <dbReference type="EMBL" id="MBC3472509.1"/>
    </source>
</evidence>
<reference evidence="20 22" key="1">
    <citation type="journal article" date="2020" name="Microorganisms">
        <title>Reliable Identification of Environmental Pseudomonas Isolates Using the rpoD Gene.</title>
        <authorList>
            <consortium name="The Broad Institute Genome Sequencing Platform"/>
            <person name="Girard L."/>
            <person name="Lood C."/>
            <person name="Rokni-Zadeh H."/>
            <person name="van Noort V."/>
            <person name="Lavigne R."/>
            <person name="De Mot R."/>
        </authorList>
    </citation>
    <scope>NUCLEOTIDE SEQUENCE</scope>
    <source>
        <strain evidence="20 22">RW4S2</strain>
    </source>
</reference>
<feature type="signal peptide" evidence="17">
    <location>
        <begin position="1"/>
        <end position="30"/>
    </location>
</feature>
<keyword evidence="3 14" id="KW-0813">Transport</keyword>
<accession>A0A923GK40</accession>
<protein>
    <submittedName>
        <fullName evidence="20">TonB-dependent siderophore receptor</fullName>
    </submittedName>
</protein>
<evidence type="ECO:0000256" key="5">
    <source>
        <dbReference type="ARBA" id="ARBA00022496"/>
    </source>
</evidence>
<gene>
    <name evidence="21" type="ORF">HU738_016125</name>
    <name evidence="20" type="ORF">HU738_18295</name>
</gene>
<feature type="chain" id="PRO_5043882409" evidence="17">
    <location>
        <begin position="31"/>
        <end position="770"/>
    </location>
</feature>
<reference evidence="20" key="2">
    <citation type="submission" date="2020-07" db="EMBL/GenBank/DDBJ databases">
        <authorList>
            <person name="Lood C."/>
            <person name="Girard L."/>
        </authorList>
    </citation>
    <scope>NUCLEOTIDE SEQUENCE</scope>
    <source>
        <strain evidence="20">RW4S2</strain>
    </source>
</reference>
<comment type="similarity">
    <text evidence="2 14 15">Belongs to the TonB-dependent receptor family.</text>
</comment>
<dbReference type="NCBIfam" id="TIGR01783">
    <property type="entry name" value="TonB-siderophor"/>
    <property type="match status" value="1"/>
</dbReference>
<dbReference type="InterPro" id="IPR010105">
    <property type="entry name" value="TonB_sidphr_rcpt"/>
</dbReference>
<keyword evidence="4 14" id="KW-1134">Transmembrane beta strand</keyword>
<feature type="domain" description="TonB-dependent receptor-like beta-barrel" evidence="18">
    <location>
        <begin position="272"/>
        <end position="739"/>
    </location>
</feature>
<feature type="region of interest" description="Disordered" evidence="16">
    <location>
        <begin position="273"/>
        <end position="295"/>
    </location>
</feature>
<dbReference type="Pfam" id="PF00593">
    <property type="entry name" value="TonB_dep_Rec_b-barrel"/>
    <property type="match status" value="1"/>
</dbReference>
<dbReference type="GO" id="GO:0038023">
    <property type="term" value="F:signaling receptor activity"/>
    <property type="evidence" value="ECO:0007669"/>
    <property type="project" value="InterPro"/>
</dbReference>
<reference evidence="21" key="3">
    <citation type="submission" date="2021-06" db="EMBL/GenBank/DDBJ databases">
        <title>Updating the genus Pseudomonas: Description of 43 new species and partition of the Pseudomonas putida group.</title>
        <authorList>
            <person name="Girard L."/>
            <person name="Lood C."/>
            <person name="Vandamme P."/>
            <person name="Rokni-Zadeh H."/>
            <person name="Van Noort V."/>
            <person name="Hofte M."/>
            <person name="Lavigne R."/>
            <person name="De Mot R."/>
        </authorList>
    </citation>
    <scope>NUCLEOTIDE SEQUENCE</scope>
    <source>
        <strain evidence="21">RW4S2</strain>
    </source>
</reference>
<sequence length="770" mass="82902">MMRHVPSAVSSPRLIVTAIGVAFSASGAYAADPAASTAITLDATSVNGKAEQASTDYKVERASSQKYTAPLVDTPRSVTVIPQQVIKDTNALTLQDALRTVPGITFGAGEGGNPQGDRPFIRGFDAQGDTYLDGVRDTGAQTREIFAVESVEVAKGPNSAIGGRGAAGGTINLVSKRAHLGNSLDGAWTWGSDQTQRYTFDGNYQFSDTVAGRLNLMTHESNVAGRDKVNYDRWGIAPSLAFGLGTATRVNLDYYHLESDDLPDSGIPYSIPTAGSAARTSAHPSKPNDGGDSDNFYGLTDRDFRKTRVDIATFAIEHDLTDALTIKNTFRHGNSMQDYILTQPDDSKGNVNNGSVWRRANTRVGNTSTTTNQTDLFGEFYLGGLKNSFSTGIELSREESDRETYNVDTDTVPGGAANTNCTPGMIGATSGYNCTSLSNPNPDDPWNGAISRNYAGTNTKSNTRAIYVFDTLELSPQWLLNMGLRYDHFDTQYRGYNANGSTAVSSKGIVSKGKDTSEFITGQLGLVWKPADNGSIYVSYATSATPPGAYLGEGMEGNPLGNTTDRSGNLLSSDMEPEETTNYEIGTKWDLFNERLSLAAALFRTEKENARVQVNTTTYENVGETRVQGIELSASGKITDKWQVFAGYTYMEARQIDGGPLGAANDGNQLPNTPNNSASLWTTYSITPKLTVGGGAFYVDDVYGSVANTTMVDSYVRYDAMAAYKLTKNVDLQLNVQNLTDKVYYDKAFSTHFANQAAGRTALLTTSVHF</sequence>
<dbReference type="PANTHER" id="PTHR32552">
    <property type="entry name" value="FERRICHROME IRON RECEPTOR-RELATED"/>
    <property type="match status" value="1"/>
</dbReference>
<proteinExistence type="inferred from homology"/>
<dbReference type="InterPro" id="IPR000531">
    <property type="entry name" value="Beta-barrel_TonB"/>
</dbReference>
<evidence type="ECO:0000256" key="11">
    <source>
        <dbReference type="ARBA" id="ARBA00023136"/>
    </source>
</evidence>
<keyword evidence="8" id="KW-0408">Iron</keyword>
<dbReference type="PROSITE" id="PS52016">
    <property type="entry name" value="TONB_DEPENDENT_REC_3"/>
    <property type="match status" value="1"/>
</dbReference>
<dbReference type="Proteomes" id="UP000628137">
    <property type="component" value="Unassembled WGS sequence"/>
</dbReference>
<dbReference type="EMBL" id="JABWRP020000011">
    <property type="protein sequence ID" value="MBV4542577.1"/>
    <property type="molecule type" value="Genomic_DNA"/>
</dbReference>
<dbReference type="SUPFAM" id="SSF56935">
    <property type="entry name" value="Porins"/>
    <property type="match status" value="1"/>
</dbReference>
<dbReference type="InterPro" id="IPR037066">
    <property type="entry name" value="Plug_dom_sf"/>
</dbReference>
<evidence type="ECO:0000256" key="4">
    <source>
        <dbReference type="ARBA" id="ARBA00022452"/>
    </source>
</evidence>
<keyword evidence="7 17" id="KW-0732">Signal</keyword>
<evidence type="ECO:0000256" key="8">
    <source>
        <dbReference type="ARBA" id="ARBA00023004"/>
    </source>
</evidence>
<keyword evidence="5" id="KW-0410">Iron transport</keyword>
<evidence type="ECO:0000256" key="10">
    <source>
        <dbReference type="ARBA" id="ARBA00023077"/>
    </source>
</evidence>
<keyword evidence="22" id="KW-1185">Reference proteome</keyword>
<dbReference type="InterPro" id="IPR039426">
    <property type="entry name" value="TonB-dep_rcpt-like"/>
</dbReference>
<dbReference type="InterPro" id="IPR012910">
    <property type="entry name" value="Plug_dom"/>
</dbReference>
<evidence type="ECO:0000256" key="1">
    <source>
        <dbReference type="ARBA" id="ARBA00004571"/>
    </source>
</evidence>
<evidence type="ECO:0000256" key="2">
    <source>
        <dbReference type="ARBA" id="ARBA00009810"/>
    </source>
</evidence>
<dbReference type="GO" id="GO:0015891">
    <property type="term" value="P:siderophore transport"/>
    <property type="evidence" value="ECO:0007669"/>
    <property type="project" value="InterPro"/>
</dbReference>
<evidence type="ECO:0000259" key="19">
    <source>
        <dbReference type="Pfam" id="PF07715"/>
    </source>
</evidence>
<dbReference type="FunFam" id="2.170.130.10:FF:000001">
    <property type="entry name" value="Catecholate siderophore TonB-dependent receptor"/>
    <property type="match status" value="1"/>
</dbReference>